<keyword evidence="3" id="KW-1185">Reference proteome</keyword>
<keyword evidence="1" id="KW-0472">Membrane</keyword>
<dbReference type="RefSeq" id="WP_379716697.1">
    <property type="nucleotide sequence ID" value="NZ_JBHSMS010000011.1"/>
</dbReference>
<feature type="transmembrane region" description="Helical" evidence="1">
    <location>
        <begin position="25"/>
        <end position="51"/>
    </location>
</feature>
<evidence type="ECO:0000256" key="1">
    <source>
        <dbReference type="SAM" id="Phobius"/>
    </source>
</evidence>
<dbReference type="Pfam" id="PF10861">
    <property type="entry name" value="DUF2784"/>
    <property type="match status" value="1"/>
</dbReference>
<proteinExistence type="predicted"/>
<evidence type="ECO:0000313" key="2">
    <source>
        <dbReference type="EMBL" id="MFC5509989.1"/>
    </source>
</evidence>
<name>A0ABW0PDN4_9BURK</name>
<keyword evidence="1" id="KW-0812">Transmembrane</keyword>
<dbReference type="EMBL" id="JBHSMS010000011">
    <property type="protein sequence ID" value="MFC5509989.1"/>
    <property type="molecule type" value="Genomic_DNA"/>
</dbReference>
<dbReference type="InterPro" id="IPR021218">
    <property type="entry name" value="DUF2784"/>
</dbReference>
<feature type="transmembrane region" description="Helical" evidence="1">
    <location>
        <begin position="119"/>
        <end position="138"/>
    </location>
</feature>
<organism evidence="2 3">
    <name type="scientific">Massilia jejuensis</name>
    <dbReference type="NCBI Taxonomy" id="648894"/>
    <lineage>
        <taxon>Bacteria</taxon>
        <taxon>Pseudomonadati</taxon>
        <taxon>Pseudomonadota</taxon>
        <taxon>Betaproteobacteria</taxon>
        <taxon>Burkholderiales</taxon>
        <taxon>Oxalobacteraceae</taxon>
        <taxon>Telluria group</taxon>
        <taxon>Massilia</taxon>
    </lineage>
</organism>
<comment type="caution">
    <text evidence="2">The sequence shown here is derived from an EMBL/GenBank/DDBJ whole genome shotgun (WGS) entry which is preliminary data.</text>
</comment>
<sequence>MAQTPDAGRTADDSLANPRARSLPMLYAAAAVLVLAAHLAFVLFVVFGACLVRRWPRLLWLHLPAAVWGVFIEVSGRGCPLTLLENSLRLRAGLDGYGEGFLEHYLLWLLYPGGLTREVQFVLAGVVLVINLSLYAWVWRGRTAPPR</sequence>
<feature type="transmembrane region" description="Helical" evidence="1">
    <location>
        <begin position="58"/>
        <end position="76"/>
    </location>
</feature>
<evidence type="ECO:0000313" key="3">
    <source>
        <dbReference type="Proteomes" id="UP001596031"/>
    </source>
</evidence>
<dbReference type="Proteomes" id="UP001596031">
    <property type="component" value="Unassembled WGS sequence"/>
</dbReference>
<gene>
    <name evidence="2" type="ORF">ACFPOU_02470</name>
</gene>
<protein>
    <submittedName>
        <fullName evidence="2">DUF2784 domain-containing protein</fullName>
    </submittedName>
</protein>
<keyword evidence="1" id="KW-1133">Transmembrane helix</keyword>
<reference evidence="3" key="1">
    <citation type="journal article" date="2019" name="Int. J. Syst. Evol. Microbiol.">
        <title>The Global Catalogue of Microorganisms (GCM) 10K type strain sequencing project: providing services to taxonomists for standard genome sequencing and annotation.</title>
        <authorList>
            <consortium name="The Broad Institute Genomics Platform"/>
            <consortium name="The Broad Institute Genome Sequencing Center for Infectious Disease"/>
            <person name="Wu L."/>
            <person name="Ma J."/>
        </authorList>
    </citation>
    <scope>NUCLEOTIDE SEQUENCE [LARGE SCALE GENOMIC DNA]</scope>
    <source>
        <strain evidence="3">CCUG 38813</strain>
    </source>
</reference>
<accession>A0ABW0PDN4</accession>